<feature type="compositionally biased region" description="Basic and acidic residues" evidence="1">
    <location>
        <begin position="367"/>
        <end position="376"/>
    </location>
</feature>
<feature type="transmembrane region" description="Helical" evidence="2">
    <location>
        <begin position="216"/>
        <end position="241"/>
    </location>
</feature>
<feature type="transmembrane region" description="Helical" evidence="2">
    <location>
        <begin position="95"/>
        <end position="117"/>
    </location>
</feature>
<organism evidence="4 5">
    <name type="scientific">Coniosporium apollinis</name>
    <dbReference type="NCBI Taxonomy" id="61459"/>
    <lineage>
        <taxon>Eukaryota</taxon>
        <taxon>Fungi</taxon>
        <taxon>Dikarya</taxon>
        <taxon>Ascomycota</taxon>
        <taxon>Pezizomycotina</taxon>
        <taxon>Dothideomycetes</taxon>
        <taxon>Dothideomycetes incertae sedis</taxon>
        <taxon>Coniosporium</taxon>
    </lineage>
</organism>
<feature type="transmembrane region" description="Helical" evidence="2">
    <location>
        <begin position="177"/>
        <end position="195"/>
    </location>
</feature>
<dbReference type="Pfam" id="PF24802">
    <property type="entry name" value="DUF7703"/>
    <property type="match status" value="1"/>
</dbReference>
<keyword evidence="2" id="KW-1133">Transmembrane helix</keyword>
<reference evidence="4" key="1">
    <citation type="submission" date="2022-10" db="EMBL/GenBank/DDBJ databases">
        <title>Culturing micro-colonial fungi from biological soil crusts in the Mojave desert and describing Neophaeococcomyces mojavensis, and introducing the new genera and species Taxawa tesnikishii.</title>
        <authorList>
            <person name="Kurbessoian T."/>
            <person name="Stajich J.E."/>
        </authorList>
    </citation>
    <scope>NUCLEOTIDE SEQUENCE</scope>
    <source>
        <strain evidence="4">TK_1</strain>
    </source>
</reference>
<sequence length="376" mass="41891">MSSNTTSSSDSIHSAATGVTGGYEGNSLALKVLIAFFLGLSMYNAVEILLLVFLTFSRYRGLYFWSLVISSLGLIPYGLGFLFKYFKVLTGSWKWLSLTLISIGWYPMITGQSLVLWSRLHLIVSGEKGRKILLYTKWMIIIDAIILHIPSTVLTFGSNGDTNTAIFVRAYDIMESLQMTGFFLQEVILSSIYIVETVRILRTSFQPESRRLMHQLVLINIIIIIMDVALLGMEYASLYLLETVTKGFCYSIKLKLEFAILSRLVKFVGGAQRGGSSGNHSDRGHPITFLGVKEAPRRKDSTEDNEVSEFVDMTRVATDVTHASPLPKRDPFDACGDDLDMDFARFQHVESANWRGGGEDGGEEGQGDVRDAGWKV</sequence>
<keyword evidence="2" id="KW-0472">Membrane</keyword>
<dbReference type="EMBL" id="JAPDRL010000083">
    <property type="protein sequence ID" value="KAJ9658809.1"/>
    <property type="molecule type" value="Genomic_DNA"/>
</dbReference>
<accession>A0ABQ9NQ88</accession>
<feature type="domain" description="DUF7703" evidence="3">
    <location>
        <begin position="31"/>
        <end position="268"/>
    </location>
</feature>
<name>A0ABQ9NQ88_9PEZI</name>
<feature type="region of interest" description="Disordered" evidence="1">
    <location>
        <begin position="352"/>
        <end position="376"/>
    </location>
</feature>
<gene>
    <name evidence="4" type="ORF">H2201_007667</name>
</gene>
<keyword evidence="5" id="KW-1185">Reference proteome</keyword>
<feature type="transmembrane region" description="Helical" evidence="2">
    <location>
        <begin position="62"/>
        <end position="83"/>
    </location>
</feature>
<comment type="caution">
    <text evidence="4">The sequence shown here is derived from an EMBL/GenBank/DDBJ whole genome shotgun (WGS) entry which is preliminary data.</text>
</comment>
<evidence type="ECO:0000313" key="4">
    <source>
        <dbReference type="EMBL" id="KAJ9658809.1"/>
    </source>
</evidence>
<keyword evidence="2" id="KW-0812">Transmembrane</keyword>
<evidence type="ECO:0000313" key="5">
    <source>
        <dbReference type="Proteomes" id="UP001172684"/>
    </source>
</evidence>
<dbReference type="InterPro" id="IPR056120">
    <property type="entry name" value="DUF7703"/>
</dbReference>
<dbReference type="Proteomes" id="UP001172684">
    <property type="component" value="Unassembled WGS sequence"/>
</dbReference>
<feature type="transmembrane region" description="Helical" evidence="2">
    <location>
        <begin position="32"/>
        <end position="55"/>
    </location>
</feature>
<protein>
    <recommendedName>
        <fullName evidence="3">DUF7703 domain-containing protein</fullName>
    </recommendedName>
</protein>
<dbReference type="PANTHER" id="PTHR37013">
    <property type="entry name" value="INTEGRAL MEMBRANE PROTEIN (AFU_ORTHOLOGUE AFUA_1G05950)-RELATED"/>
    <property type="match status" value="1"/>
</dbReference>
<evidence type="ECO:0000256" key="1">
    <source>
        <dbReference type="SAM" id="MobiDB-lite"/>
    </source>
</evidence>
<proteinExistence type="predicted"/>
<evidence type="ECO:0000259" key="3">
    <source>
        <dbReference type="Pfam" id="PF24802"/>
    </source>
</evidence>
<evidence type="ECO:0000256" key="2">
    <source>
        <dbReference type="SAM" id="Phobius"/>
    </source>
</evidence>
<feature type="transmembrane region" description="Helical" evidence="2">
    <location>
        <begin position="138"/>
        <end position="157"/>
    </location>
</feature>
<dbReference type="PANTHER" id="PTHR37013:SF3">
    <property type="entry name" value="INTEGRAL MEMBRANE PROTEIN (AFU_ORTHOLOGUE AFUA_1G05950)"/>
    <property type="match status" value="1"/>
</dbReference>